<evidence type="ECO:0000259" key="1">
    <source>
        <dbReference type="Pfam" id="PF14226"/>
    </source>
</evidence>
<evidence type="ECO:0000313" key="3">
    <source>
        <dbReference type="Proteomes" id="UP001210925"/>
    </source>
</evidence>
<protein>
    <recommendedName>
        <fullName evidence="1">Non-haem dioxygenase N-terminal domain-containing protein</fullName>
    </recommendedName>
</protein>
<dbReference type="EMBL" id="JADGKB010000007">
    <property type="protein sequence ID" value="KAJ3261115.1"/>
    <property type="molecule type" value="Genomic_DNA"/>
</dbReference>
<dbReference type="SUPFAM" id="SSF51197">
    <property type="entry name" value="Clavaminate synthase-like"/>
    <property type="match status" value="1"/>
</dbReference>
<proteinExistence type="predicted"/>
<dbReference type="PANTHER" id="PTHR47990">
    <property type="entry name" value="2-OXOGLUTARATE (2OG) AND FE(II)-DEPENDENT OXYGENASE SUPERFAMILY PROTEIN-RELATED"/>
    <property type="match status" value="1"/>
</dbReference>
<feature type="domain" description="Non-haem dioxygenase N-terminal" evidence="1">
    <location>
        <begin position="8"/>
        <end position="84"/>
    </location>
</feature>
<sequence length="334" mass="37565">MVATTILLPVIDLQPYINVPNSEAAQKECKKLAEAITTYSAFAIRDPRVTEQENSEFLDLMEDYFNQSHEQKLKDARPELHYQVGSTPECTELPRCGRDESCTDRVEKFWRMGNPPTETKFKQLNASPVIPEAFPEWEKKMNHWGNRLLNAVTIVSEMLAIGLGLPVDTFTKLSEGGPHLLAPTGSDLEKYGQLNTVLAGFHTDLNFLTIHGKSRFAGLHIWTKSGDKLLAKIPDGCLLVQAAKQIEFLTGGQILAGFHEVVVVEDTLKAIERQKAAGRPLWRISSTLFFHLASDNILEPLDQFKTKENVELYPRQYVGEQVQRELGFLELASN</sequence>
<organism evidence="2 3">
    <name type="scientific">Boothiomyces macroporosus</name>
    <dbReference type="NCBI Taxonomy" id="261099"/>
    <lineage>
        <taxon>Eukaryota</taxon>
        <taxon>Fungi</taxon>
        <taxon>Fungi incertae sedis</taxon>
        <taxon>Chytridiomycota</taxon>
        <taxon>Chytridiomycota incertae sedis</taxon>
        <taxon>Chytridiomycetes</taxon>
        <taxon>Rhizophydiales</taxon>
        <taxon>Terramycetaceae</taxon>
        <taxon>Boothiomyces</taxon>
    </lineage>
</organism>
<dbReference type="InterPro" id="IPR026992">
    <property type="entry name" value="DIOX_N"/>
</dbReference>
<reference evidence="2" key="1">
    <citation type="submission" date="2020-05" db="EMBL/GenBank/DDBJ databases">
        <title>Phylogenomic resolution of chytrid fungi.</title>
        <authorList>
            <person name="Stajich J.E."/>
            <person name="Amses K."/>
            <person name="Simmons R."/>
            <person name="Seto K."/>
            <person name="Myers J."/>
            <person name="Bonds A."/>
            <person name="Quandt C.A."/>
            <person name="Barry K."/>
            <person name="Liu P."/>
            <person name="Grigoriev I."/>
            <person name="Longcore J.E."/>
            <person name="James T.Y."/>
        </authorList>
    </citation>
    <scope>NUCLEOTIDE SEQUENCE</scope>
    <source>
        <strain evidence="2">PLAUS21</strain>
    </source>
</reference>
<dbReference type="AlphaFoldDB" id="A0AAD5UL38"/>
<keyword evidence="3" id="KW-1185">Reference proteome</keyword>
<dbReference type="Pfam" id="PF14226">
    <property type="entry name" value="DIOX_N"/>
    <property type="match status" value="1"/>
</dbReference>
<gene>
    <name evidence="2" type="ORF">HK103_006424</name>
</gene>
<accession>A0AAD5UL38</accession>
<dbReference type="InterPro" id="IPR027443">
    <property type="entry name" value="IPNS-like_sf"/>
</dbReference>
<dbReference type="Gene3D" id="2.60.120.330">
    <property type="entry name" value="B-lactam Antibiotic, Isopenicillin N Synthase, Chain"/>
    <property type="match status" value="1"/>
</dbReference>
<evidence type="ECO:0000313" key="2">
    <source>
        <dbReference type="EMBL" id="KAJ3261115.1"/>
    </source>
</evidence>
<name>A0AAD5UL38_9FUNG</name>
<dbReference type="Proteomes" id="UP001210925">
    <property type="component" value="Unassembled WGS sequence"/>
</dbReference>
<dbReference type="InterPro" id="IPR050231">
    <property type="entry name" value="Iron_ascorbate_oxido_reductase"/>
</dbReference>
<comment type="caution">
    <text evidence="2">The sequence shown here is derived from an EMBL/GenBank/DDBJ whole genome shotgun (WGS) entry which is preliminary data.</text>
</comment>